<evidence type="ECO:0000256" key="1">
    <source>
        <dbReference type="SAM" id="MobiDB-lite"/>
    </source>
</evidence>
<keyword evidence="2" id="KW-0472">Membrane</keyword>
<name>A0ABP7FXG0_9ACTN</name>
<feature type="compositionally biased region" description="Basic and acidic residues" evidence="1">
    <location>
        <begin position="108"/>
        <end position="132"/>
    </location>
</feature>
<feature type="compositionally biased region" description="Basic and acidic residues" evidence="1">
    <location>
        <begin position="20"/>
        <end position="32"/>
    </location>
</feature>
<organism evidence="4 5">
    <name type="scientific">Salinactinospora qingdaonensis</name>
    <dbReference type="NCBI Taxonomy" id="702744"/>
    <lineage>
        <taxon>Bacteria</taxon>
        <taxon>Bacillati</taxon>
        <taxon>Actinomycetota</taxon>
        <taxon>Actinomycetes</taxon>
        <taxon>Streptosporangiales</taxon>
        <taxon>Nocardiopsidaceae</taxon>
        <taxon>Salinactinospora</taxon>
    </lineage>
</organism>
<dbReference type="Proteomes" id="UP001500908">
    <property type="component" value="Unassembled WGS sequence"/>
</dbReference>
<evidence type="ECO:0000313" key="5">
    <source>
        <dbReference type="Proteomes" id="UP001500908"/>
    </source>
</evidence>
<dbReference type="PANTHER" id="PTHR30336:SF20">
    <property type="entry name" value="DUF218 DOMAIN-CONTAINING PROTEIN"/>
    <property type="match status" value="1"/>
</dbReference>
<keyword evidence="2" id="KW-0812">Transmembrane</keyword>
<reference evidence="5" key="1">
    <citation type="journal article" date="2019" name="Int. J. Syst. Evol. Microbiol.">
        <title>The Global Catalogue of Microorganisms (GCM) 10K type strain sequencing project: providing services to taxonomists for standard genome sequencing and annotation.</title>
        <authorList>
            <consortium name="The Broad Institute Genomics Platform"/>
            <consortium name="The Broad Institute Genome Sequencing Center for Infectious Disease"/>
            <person name="Wu L."/>
            <person name="Ma J."/>
        </authorList>
    </citation>
    <scope>NUCLEOTIDE SEQUENCE [LARGE SCALE GENOMIC DNA]</scope>
    <source>
        <strain evidence="5">JCM 17137</strain>
    </source>
</reference>
<evidence type="ECO:0000256" key="2">
    <source>
        <dbReference type="SAM" id="Phobius"/>
    </source>
</evidence>
<sequence length="362" mass="40067">MQAAGDEGGDELWPQSRWRATPDHTSDAEATRHFTRLPQSPGETPAETAPTASRETALHDEATAVFHRSASPPPDPTRTMARPWSPGDDSAAADVEPREDADTIDAEGDLHRREPYRGTPSDHGDADRTREMVRRRREPRRRPEPPPPAQRRRSRLRWLRPGRLIALVLALCVALPCGTWVWVWWVARQDDRPTSDAIVVLGASQYNGRPSPIFEARLDHAAGLYEEGVAPTIITVGGNQPGDNYTEGGSGRTWLVESGIPGDHVIGIGEGSDTLQSLRAVSEVYEQRGWDSAVIVTDPWHSLRSRLMAEDLSIDAATSPSRSGPAVRERTTQLWYITRETASLWWYWIVGESSGIEVDAAL</sequence>
<comment type="caution">
    <text evidence="4">The sequence shown here is derived from an EMBL/GenBank/DDBJ whole genome shotgun (WGS) entry which is preliminary data.</text>
</comment>
<dbReference type="RefSeq" id="WP_344972382.1">
    <property type="nucleotide sequence ID" value="NZ_BAABDD010000014.1"/>
</dbReference>
<keyword evidence="5" id="KW-1185">Reference proteome</keyword>
<dbReference type="Pfam" id="PF02698">
    <property type="entry name" value="DUF218"/>
    <property type="match status" value="1"/>
</dbReference>
<keyword evidence="2" id="KW-1133">Transmembrane helix</keyword>
<dbReference type="InterPro" id="IPR051599">
    <property type="entry name" value="Cell_Envelope_Assoc"/>
</dbReference>
<dbReference type="InterPro" id="IPR003848">
    <property type="entry name" value="DUF218"/>
</dbReference>
<proteinExistence type="predicted"/>
<protein>
    <recommendedName>
        <fullName evidence="3">DUF218 domain-containing protein</fullName>
    </recommendedName>
</protein>
<evidence type="ECO:0000313" key="4">
    <source>
        <dbReference type="EMBL" id="GAA3749636.1"/>
    </source>
</evidence>
<dbReference type="CDD" id="cd06259">
    <property type="entry name" value="YdcF-like"/>
    <property type="match status" value="1"/>
</dbReference>
<evidence type="ECO:0000259" key="3">
    <source>
        <dbReference type="Pfam" id="PF02698"/>
    </source>
</evidence>
<dbReference type="EMBL" id="BAABDD010000014">
    <property type="protein sequence ID" value="GAA3749636.1"/>
    <property type="molecule type" value="Genomic_DNA"/>
</dbReference>
<feature type="transmembrane region" description="Helical" evidence="2">
    <location>
        <begin position="164"/>
        <end position="185"/>
    </location>
</feature>
<gene>
    <name evidence="4" type="ORF">GCM10022402_30960</name>
</gene>
<feature type="domain" description="DUF218" evidence="3">
    <location>
        <begin position="196"/>
        <end position="341"/>
    </location>
</feature>
<dbReference type="PANTHER" id="PTHR30336">
    <property type="entry name" value="INNER MEMBRANE PROTEIN, PROBABLE PERMEASE"/>
    <property type="match status" value="1"/>
</dbReference>
<accession>A0ABP7FXG0</accession>
<feature type="region of interest" description="Disordered" evidence="1">
    <location>
        <begin position="1"/>
        <end position="154"/>
    </location>
</feature>